<protein>
    <submittedName>
        <fullName evidence="5">WD40 domain containing protein</fullName>
    </submittedName>
</protein>
<sequence length="727" mass="81900">MFFLRERSHPESVLQSIAYSLSVFSQTIAESLVNQLKDSGDLGPSNLKTRFDILLRDTLYTAAIKAQEPILVVLDALDECGTPEARRGLIDVLQDHILTFTSLPSSRVQILNLDHQMDENRLDVFTYIKHELERLKFFGSLDVPQGWPWDEGLQCLADTADGLFIWASTAINLISREQLNQFVSLVDLAKNGKRLDLNELYGTILENALRWDEKVKETFVEVFSFILFGKSQLSDKTIDGILGINTAPGVLSCLRSLVVYEPGNPITIRHASFYDYLISCKGMPWYVDPSMQRTYIASKCLERMGDLLKHNICDIPSSFALNTDVPDIDNRVMRCIPPFLKYICCNWVHHLQDVSYSQQLCSKLRSFVYNQLLFWFEILSLTSAFNDHAGPTLLFATQWLGNNDPELSSFLRDAYRQASVYLKPISESVLQIYTSLLPLTKEESSMSKHYAKFANSAIRVEYIGRKLRNDCIKTIQVERRLEDVLILSFSPDGTRILSNSRRGISVWDATSGELIAGPMLAEGDEGDGDYERYALSAAYLPDGRYIVVASRNGIIRKWDVLTNCLVWERVMSDFQIDTRRVESAAFSPDRKSVVYQDDEGTIRVWSLDTEEQDGKRLEGHTDYIDCLSFSPDGKYLASGSRDGTIMIWNVGKREAKTGPLRRHAKLITAIEFSSCGANVVSGSLDGTILVWNAFTGKVLREIICGSGVYSVAYSPNGTLFSRVGWGG</sequence>
<dbReference type="InterPro" id="IPR019775">
    <property type="entry name" value="WD40_repeat_CS"/>
</dbReference>
<dbReference type="Proteomes" id="UP000217199">
    <property type="component" value="Unassembled WGS sequence"/>
</dbReference>
<comment type="caution">
    <text evidence="5">The sequence shown here is derived from an EMBL/GenBank/DDBJ whole genome shotgun (WGS) entry which is preliminary data.</text>
</comment>
<dbReference type="InParanoid" id="A0A286UTX8"/>
<dbReference type="Gene3D" id="2.130.10.10">
    <property type="entry name" value="YVTN repeat-like/Quinoprotein amine dehydrogenase"/>
    <property type="match status" value="2"/>
</dbReference>
<feature type="repeat" description="WD" evidence="3">
    <location>
        <begin position="574"/>
        <end position="615"/>
    </location>
</feature>
<name>A0A286UTX8_9AGAM</name>
<evidence type="ECO:0000313" key="6">
    <source>
        <dbReference type="Proteomes" id="UP000217199"/>
    </source>
</evidence>
<keyword evidence="6" id="KW-1185">Reference proteome</keyword>
<evidence type="ECO:0000256" key="2">
    <source>
        <dbReference type="ARBA" id="ARBA00022737"/>
    </source>
</evidence>
<dbReference type="Pfam" id="PF00400">
    <property type="entry name" value="WD40"/>
    <property type="match status" value="3"/>
</dbReference>
<feature type="domain" description="Nephrocystin 3-like N-terminal" evidence="4">
    <location>
        <begin position="6"/>
        <end position="97"/>
    </location>
</feature>
<dbReference type="InterPro" id="IPR001680">
    <property type="entry name" value="WD40_rpt"/>
</dbReference>
<feature type="repeat" description="WD" evidence="3">
    <location>
        <begin position="617"/>
        <end position="650"/>
    </location>
</feature>
<evidence type="ECO:0000313" key="5">
    <source>
        <dbReference type="EMBL" id="PAV23014.1"/>
    </source>
</evidence>
<organism evidence="5 6">
    <name type="scientific">Pyrrhoderma noxium</name>
    <dbReference type="NCBI Taxonomy" id="2282107"/>
    <lineage>
        <taxon>Eukaryota</taxon>
        <taxon>Fungi</taxon>
        <taxon>Dikarya</taxon>
        <taxon>Basidiomycota</taxon>
        <taxon>Agaricomycotina</taxon>
        <taxon>Agaricomycetes</taxon>
        <taxon>Hymenochaetales</taxon>
        <taxon>Hymenochaetaceae</taxon>
        <taxon>Pyrrhoderma</taxon>
    </lineage>
</organism>
<reference evidence="5 6" key="1">
    <citation type="journal article" date="2017" name="Mol. Ecol.">
        <title>Comparative and population genomic landscape of Phellinus noxius: A hypervariable fungus causing root rot in trees.</title>
        <authorList>
            <person name="Chung C.L."/>
            <person name="Lee T.J."/>
            <person name="Akiba M."/>
            <person name="Lee H.H."/>
            <person name="Kuo T.H."/>
            <person name="Liu D."/>
            <person name="Ke H.M."/>
            <person name="Yokoi T."/>
            <person name="Roa M.B."/>
            <person name="Lu M.J."/>
            <person name="Chang Y.Y."/>
            <person name="Ann P.J."/>
            <person name="Tsai J.N."/>
            <person name="Chen C.Y."/>
            <person name="Tzean S.S."/>
            <person name="Ota Y."/>
            <person name="Hattori T."/>
            <person name="Sahashi N."/>
            <person name="Liou R.F."/>
            <person name="Kikuchi T."/>
            <person name="Tsai I.J."/>
        </authorList>
    </citation>
    <scope>NUCLEOTIDE SEQUENCE [LARGE SCALE GENOMIC DNA]</scope>
    <source>
        <strain evidence="5 6">FFPRI411160</strain>
    </source>
</reference>
<dbReference type="EMBL" id="NBII01000001">
    <property type="protein sequence ID" value="PAV23014.1"/>
    <property type="molecule type" value="Genomic_DNA"/>
</dbReference>
<evidence type="ECO:0000256" key="3">
    <source>
        <dbReference type="PROSITE-ProRule" id="PRU00221"/>
    </source>
</evidence>
<gene>
    <name evidence="5" type="ORF">PNOK_0008100</name>
</gene>
<proteinExistence type="predicted"/>
<dbReference type="InterPro" id="IPR011047">
    <property type="entry name" value="Quinoprotein_ADH-like_sf"/>
</dbReference>
<dbReference type="PANTHER" id="PTHR19848:SF8">
    <property type="entry name" value="F-BOX AND WD REPEAT DOMAIN CONTAINING 7"/>
    <property type="match status" value="1"/>
</dbReference>
<dbReference type="PROSITE" id="PS50294">
    <property type="entry name" value="WD_REPEATS_REGION"/>
    <property type="match status" value="2"/>
</dbReference>
<dbReference type="InterPro" id="IPR020472">
    <property type="entry name" value="WD40_PAC1"/>
</dbReference>
<dbReference type="SMART" id="SM00320">
    <property type="entry name" value="WD40"/>
    <property type="match status" value="5"/>
</dbReference>
<keyword evidence="1 3" id="KW-0853">WD repeat</keyword>
<dbReference type="PROSITE" id="PS00678">
    <property type="entry name" value="WD_REPEATS_1"/>
    <property type="match status" value="1"/>
</dbReference>
<dbReference type="InterPro" id="IPR015943">
    <property type="entry name" value="WD40/YVTN_repeat-like_dom_sf"/>
</dbReference>
<dbReference type="PANTHER" id="PTHR19848">
    <property type="entry name" value="WD40 REPEAT PROTEIN"/>
    <property type="match status" value="1"/>
</dbReference>
<dbReference type="AlphaFoldDB" id="A0A286UTX8"/>
<accession>A0A286UTX8</accession>
<dbReference type="OrthoDB" id="163438at2759"/>
<dbReference type="PRINTS" id="PR00320">
    <property type="entry name" value="GPROTEINBRPT"/>
</dbReference>
<dbReference type="SUPFAM" id="SSF50998">
    <property type="entry name" value="Quinoprotein alcohol dehydrogenase-like"/>
    <property type="match status" value="1"/>
</dbReference>
<feature type="repeat" description="WD" evidence="3">
    <location>
        <begin position="660"/>
        <end position="701"/>
    </location>
</feature>
<evidence type="ECO:0000259" key="4">
    <source>
        <dbReference type="Pfam" id="PF24883"/>
    </source>
</evidence>
<dbReference type="CDD" id="cd00200">
    <property type="entry name" value="WD40"/>
    <property type="match status" value="1"/>
</dbReference>
<evidence type="ECO:0000256" key="1">
    <source>
        <dbReference type="ARBA" id="ARBA00022574"/>
    </source>
</evidence>
<dbReference type="Pfam" id="PF24883">
    <property type="entry name" value="NPHP3_N"/>
    <property type="match status" value="1"/>
</dbReference>
<dbReference type="PROSITE" id="PS50082">
    <property type="entry name" value="WD_REPEATS_2"/>
    <property type="match status" value="3"/>
</dbReference>
<dbReference type="STRING" id="2282107.A0A286UTX8"/>
<dbReference type="InterPro" id="IPR056884">
    <property type="entry name" value="NPHP3-like_N"/>
</dbReference>
<keyword evidence="2" id="KW-0677">Repeat</keyword>